<proteinExistence type="predicted"/>
<organism evidence="2 3">
    <name type="scientific">Anthostomella pinea</name>
    <dbReference type="NCBI Taxonomy" id="933095"/>
    <lineage>
        <taxon>Eukaryota</taxon>
        <taxon>Fungi</taxon>
        <taxon>Dikarya</taxon>
        <taxon>Ascomycota</taxon>
        <taxon>Pezizomycotina</taxon>
        <taxon>Sordariomycetes</taxon>
        <taxon>Xylariomycetidae</taxon>
        <taxon>Xylariales</taxon>
        <taxon>Xylariaceae</taxon>
        <taxon>Anthostomella</taxon>
    </lineage>
</organism>
<keyword evidence="3" id="KW-1185">Reference proteome</keyword>
<feature type="signal peptide" evidence="1">
    <location>
        <begin position="1"/>
        <end position="22"/>
    </location>
</feature>
<accession>A0AAI8VX70</accession>
<evidence type="ECO:0000256" key="1">
    <source>
        <dbReference type="SAM" id="SignalP"/>
    </source>
</evidence>
<dbReference type="AlphaFoldDB" id="A0AAI8VX70"/>
<keyword evidence="1" id="KW-0732">Signal</keyword>
<name>A0AAI8VX70_9PEZI</name>
<comment type="caution">
    <text evidence="2">The sequence shown here is derived from an EMBL/GenBank/DDBJ whole genome shotgun (WGS) entry which is preliminary data.</text>
</comment>
<dbReference type="EMBL" id="CAUWAG010000020">
    <property type="protein sequence ID" value="CAJ2512713.1"/>
    <property type="molecule type" value="Genomic_DNA"/>
</dbReference>
<protein>
    <submittedName>
        <fullName evidence="2">Uu.00g008320.m01.CDS01</fullName>
    </submittedName>
</protein>
<evidence type="ECO:0000313" key="2">
    <source>
        <dbReference type="EMBL" id="CAJ2512713.1"/>
    </source>
</evidence>
<dbReference type="Proteomes" id="UP001295740">
    <property type="component" value="Unassembled WGS sequence"/>
</dbReference>
<reference evidence="2" key="1">
    <citation type="submission" date="2023-10" db="EMBL/GenBank/DDBJ databases">
        <authorList>
            <person name="Hackl T."/>
        </authorList>
    </citation>
    <scope>NUCLEOTIDE SEQUENCE</scope>
</reference>
<evidence type="ECO:0000313" key="3">
    <source>
        <dbReference type="Proteomes" id="UP001295740"/>
    </source>
</evidence>
<sequence length="62" mass="6447">MKPPHLQPLALAATLCLTPTSAHSLLSRTGNITLFADAAAPVYVNTFILGRDVCGKENGATP</sequence>
<feature type="chain" id="PRO_5042563394" evidence="1">
    <location>
        <begin position="23"/>
        <end position="62"/>
    </location>
</feature>
<gene>
    <name evidence="2" type="ORF">KHLLAP_LOCUS13181</name>
</gene>